<dbReference type="GO" id="GO:1905515">
    <property type="term" value="P:non-motile cilium assembly"/>
    <property type="evidence" value="ECO:0007669"/>
    <property type="project" value="Ensembl"/>
</dbReference>
<evidence type="ECO:0000256" key="1">
    <source>
        <dbReference type="SAM" id="Coils"/>
    </source>
</evidence>
<dbReference type="RefSeq" id="XP_015708494.1">
    <property type="nucleotide sequence ID" value="XM_015853008.1"/>
</dbReference>
<name>A0A8C2TE46_COTJA</name>
<feature type="coiled-coil region" evidence="1">
    <location>
        <begin position="553"/>
        <end position="608"/>
    </location>
</feature>
<dbReference type="PANTHER" id="PTHR31935:SF1">
    <property type="entry name" value="COILED-COIL DOMAIN-CONTAINING PROTEIN 13"/>
    <property type="match status" value="1"/>
</dbReference>
<feature type="coiled-coil region" evidence="1">
    <location>
        <begin position="429"/>
        <end position="456"/>
    </location>
</feature>
<feature type="compositionally biased region" description="Low complexity" evidence="2">
    <location>
        <begin position="39"/>
        <end position="49"/>
    </location>
</feature>
<feature type="coiled-coil region" evidence="1">
    <location>
        <begin position="212"/>
        <end position="246"/>
    </location>
</feature>
<dbReference type="RefSeq" id="XP_032298699.1">
    <property type="nucleotide sequence ID" value="XM_032442808.1"/>
</dbReference>
<keyword evidence="1" id="KW-0175">Coiled coil</keyword>
<dbReference type="GO" id="GO:0031122">
    <property type="term" value="P:cytoplasmic microtubule organization"/>
    <property type="evidence" value="ECO:0007669"/>
    <property type="project" value="Ensembl"/>
</dbReference>
<dbReference type="OrthoDB" id="10258312at2759"/>
<dbReference type="AlphaFoldDB" id="A0A8C2TE46"/>
<protein>
    <submittedName>
        <fullName evidence="3">Coiled-coil domain containing 13</fullName>
    </submittedName>
</protein>
<dbReference type="CTD" id="152206"/>
<feature type="compositionally biased region" description="Polar residues" evidence="2">
    <location>
        <begin position="612"/>
        <end position="630"/>
    </location>
</feature>
<keyword evidence="4" id="KW-1185">Reference proteome</keyword>
<gene>
    <name evidence="3" type="primary">CCDC13</name>
</gene>
<accession>A0A8C2TE46</accession>
<dbReference type="GeneTree" id="ENSGT00390000000596"/>
<organism evidence="3 4">
    <name type="scientific">Coturnix japonica</name>
    <name type="common">Japanese quail</name>
    <name type="synonym">Coturnix coturnix japonica</name>
    <dbReference type="NCBI Taxonomy" id="93934"/>
    <lineage>
        <taxon>Eukaryota</taxon>
        <taxon>Metazoa</taxon>
        <taxon>Chordata</taxon>
        <taxon>Craniata</taxon>
        <taxon>Vertebrata</taxon>
        <taxon>Euteleostomi</taxon>
        <taxon>Archelosauria</taxon>
        <taxon>Archosauria</taxon>
        <taxon>Dinosauria</taxon>
        <taxon>Saurischia</taxon>
        <taxon>Theropoda</taxon>
        <taxon>Coelurosauria</taxon>
        <taxon>Aves</taxon>
        <taxon>Neognathae</taxon>
        <taxon>Galloanserae</taxon>
        <taxon>Galliformes</taxon>
        <taxon>Phasianidae</taxon>
        <taxon>Perdicinae</taxon>
        <taxon>Coturnix</taxon>
    </lineage>
</organism>
<feature type="region of interest" description="Disordered" evidence="2">
    <location>
        <begin position="26"/>
        <end position="58"/>
    </location>
</feature>
<dbReference type="GeneID" id="107308836"/>
<proteinExistence type="predicted"/>
<feature type="coiled-coil region" evidence="1">
    <location>
        <begin position="657"/>
        <end position="695"/>
    </location>
</feature>
<feature type="coiled-coil region" evidence="1">
    <location>
        <begin position="309"/>
        <end position="354"/>
    </location>
</feature>
<dbReference type="RefSeq" id="XP_032298700.1">
    <property type="nucleotide sequence ID" value="XM_032442809.1"/>
</dbReference>
<dbReference type="GO" id="GO:0006974">
    <property type="term" value="P:DNA damage response"/>
    <property type="evidence" value="ECO:0007669"/>
    <property type="project" value="Ensembl"/>
</dbReference>
<dbReference type="GO" id="GO:0034451">
    <property type="term" value="C:centriolar satellite"/>
    <property type="evidence" value="ECO:0007669"/>
    <property type="project" value="Ensembl"/>
</dbReference>
<dbReference type="RefSeq" id="XP_015708493.1">
    <property type="nucleotide sequence ID" value="XM_015853007.1"/>
</dbReference>
<sequence>MESDVNGNEHFKSQFKALQVQQQRRLQNLMERKKEKQNSQKSNSGNGKETFNIPTDLNLFETEQPVTEDESKRSLEVENEQLQDQLREVRDENCRLYKLVTEKDFEIKQLQKKLQESRLVLSGTSGLAGDVAATKIVELAKKNREIIAETESEKAKVKQLNNKVKELERELQTAVEKIHFLSGNDGIKQSALKRTEENLAEIPEVKALQEKLTTANFKVLEYRNQLQSAKQELKMTQKLLANEVGEDVNIQSLLTNSGSWRGRAQQILVLQSKIRELESQLGQNKSKTSLSEMDEELLALTDPRKLSAQEKNLLKIRSLEKERKEALEKLTVEHDALQKNHEEVKKILDATKARNKVLCGEVKTLKGQIATLLEKGKHDDELIDALLSQQKQMQEILKHMSQQDEKNKESQQLLGQHLNNEAQKQNCLIEQLRQMVAEREAKVKELEEEIGQLALQKKSAHQGDNSGAVVTPPSAHSEDLYLSGLKPLTSAGDQVGRIASARTVSRMGHTLIESAATKPSLLNSNITPGRLAGNDSLDFKVLQTQITEHKALCQAAEVERDRLLELVTVLQKRIEEGSDKVLETEKRLQEERRRCVILEQQLEKLQMEPGRITSTQKPPLRSKTGQSAGQSRLTLNMSDRKELSAAQLSKLPLESQIEELSTRLVIQLDENEALKAALEATVRKKEEDFKLYQDTMEQVKDIFLQAIRQQKQEKS</sequence>
<feature type="region of interest" description="Disordered" evidence="2">
    <location>
        <begin position="608"/>
        <end position="630"/>
    </location>
</feature>
<dbReference type="Proteomes" id="UP000694412">
    <property type="component" value="Chromosome 2"/>
</dbReference>
<evidence type="ECO:0000313" key="4">
    <source>
        <dbReference type="Proteomes" id="UP000694412"/>
    </source>
</evidence>
<evidence type="ECO:0000313" key="3">
    <source>
        <dbReference type="Ensembl" id="ENSCJPP00005012382.1"/>
    </source>
</evidence>
<dbReference type="PANTHER" id="PTHR31935">
    <property type="entry name" value="COILED-COIL DOMAIN-CONTAINING PROTEIN 13"/>
    <property type="match status" value="1"/>
</dbReference>
<dbReference type="RefSeq" id="XP_015708495.1">
    <property type="nucleotide sequence ID" value="XM_015853009.2"/>
</dbReference>
<dbReference type="InterPro" id="IPR038929">
    <property type="entry name" value="CCDC13"/>
</dbReference>
<reference evidence="3" key="2">
    <citation type="submission" date="2025-08" db="UniProtKB">
        <authorList>
            <consortium name="Ensembl"/>
        </authorList>
    </citation>
    <scope>IDENTIFICATION</scope>
</reference>
<dbReference type="Ensembl" id="ENSCJPT00005017943.1">
    <property type="protein sequence ID" value="ENSCJPP00005012382.1"/>
    <property type="gene ID" value="ENSCJPG00005010525.1"/>
</dbReference>
<reference evidence="3" key="3">
    <citation type="submission" date="2025-09" db="UniProtKB">
        <authorList>
            <consortium name="Ensembl"/>
        </authorList>
    </citation>
    <scope>IDENTIFICATION</scope>
</reference>
<dbReference type="KEGG" id="cjo:107308836"/>
<reference evidence="3" key="1">
    <citation type="submission" date="2015-11" db="EMBL/GenBank/DDBJ databases">
        <authorList>
            <consortium name="International Coturnix japonica Genome Analysis Consortium"/>
            <person name="Warren W."/>
            <person name="Burt D.W."/>
            <person name="Antin P.B."/>
            <person name="Lanford R."/>
            <person name="Gros J."/>
            <person name="Wilson R.K."/>
        </authorList>
    </citation>
    <scope>NUCLEOTIDE SEQUENCE [LARGE SCALE GENOMIC DNA]</scope>
</reference>
<evidence type="ECO:0000256" key="2">
    <source>
        <dbReference type="SAM" id="MobiDB-lite"/>
    </source>
</evidence>
<feature type="coiled-coil region" evidence="1">
    <location>
        <begin position="143"/>
        <end position="184"/>
    </location>
</feature>